<name>A0A0C9WK48_9AGAR</name>
<dbReference type="Proteomes" id="UP000054477">
    <property type="component" value="Unassembled WGS sequence"/>
</dbReference>
<proteinExistence type="predicted"/>
<gene>
    <name evidence="1" type="ORF">K443DRAFT_315796</name>
</gene>
<dbReference type="AlphaFoldDB" id="A0A0C9WK48"/>
<reference evidence="2" key="2">
    <citation type="submission" date="2015-01" db="EMBL/GenBank/DDBJ databases">
        <title>Evolutionary Origins and Diversification of the Mycorrhizal Mutualists.</title>
        <authorList>
            <consortium name="DOE Joint Genome Institute"/>
            <consortium name="Mycorrhizal Genomics Consortium"/>
            <person name="Kohler A."/>
            <person name="Kuo A."/>
            <person name="Nagy L.G."/>
            <person name="Floudas D."/>
            <person name="Copeland A."/>
            <person name="Barry K.W."/>
            <person name="Cichocki N."/>
            <person name="Veneault-Fourrey C."/>
            <person name="LaButti K."/>
            <person name="Lindquist E.A."/>
            <person name="Lipzen A."/>
            <person name="Lundell T."/>
            <person name="Morin E."/>
            <person name="Murat C."/>
            <person name="Riley R."/>
            <person name="Ohm R."/>
            <person name="Sun H."/>
            <person name="Tunlid A."/>
            <person name="Henrissat B."/>
            <person name="Grigoriev I.V."/>
            <person name="Hibbett D.S."/>
            <person name="Martin F."/>
        </authorList>
    </citation>
    <scope>NUCLEOTIDE SEQUENCE [LARGE SCALE GENOMIC DNA]</scope>
    <source>
        <strain evidence="2">LaAM-08-1</strain>
    </source>
</reference>
<dbReference type="EMBL" id="KN838742">
    <property type="protein sequence ID" value="KIJ95819.1"/>
    <property type="molecule type" value="Genomic_DNA"/>
</dbReference>
<protein>
    <submittedName>
        <fullName evidence="1">Unplaced genomic scaffold K443scaffold_207, whole genome shotgun sequence</fullName>
    </submittedName>
</protein>
<reference evidence="1 2" key="1">
    <citation type="submission" date="2014-04" db="EMBL/GenBank/DDBJ databases">
        <authorList>
            <consortium name="DOE Joint Genome Institute"/>
            <person name="Kuo A."/>
            <person name="Kohler A."/>
            <person name="Nagy L.G."/>
            <person name="Floudas D."/>
            <person name="Copeland A."/>
            <person name="Barry K.W."/>
            <person name="Cichocki N."/>
            <person name="Veneault-Fourrey C."/>
            <person name="LaButti K."/>
            <person name="Lindquist E.A."/>
            <person name="Lipzen A."/>
            <person name="Lundell T."/>
            <person name="Morin E."/>
            <person name="Murat C."/>
            <person name="Sun H."/>
            <person name="Tunlid A."/>
            <person name="Henrissat B."/>
            <person name="Grigoriev I.V."/>
            <person name="Hibbett D.S."/>
            <person name="Martin F."/>
            <person name="Nordberg H.P."/>
            <person name="Cantor M.N."/>
            <person name="Hua S.X."/>
        </authorList>
    </citation>
    <scope>NUCLEOTIDE SEQUENCE [LARGE SCALE GENOMIC DNA]</scope>
    <source>
        <strain evidence="1 2">LaAM-08-1</strain>
    </source>
</reference>
<sequence length="67" mass="7455">MMLCYFFHGFGSSECFIFPVDTFTDVFIRMSSSLLNDSPLPALLVHMPILSSAAEVWLSCESHSCST</sequence>
<evidence type="ECO:0000313" key="2">
    <source>
        <dbReference type="Proteomes" id="UP000054477"/>
    </source>
</evidence>
<evidence type="ECO:0000313" key="1">
    <source>
        <dbReference type="EMBL" id="KIJ95819.1"/>
    </source>
</evidence>
<keyword evidence="2" id="KW-1185">Reference proteome</keyword>
<accession>A0A0C9WK48</accession>
<dbReference type="HOGENOM" id="CLU_2812771_0_0_1"/>
<organism evidence="1 2">
    <name type="scientific">Laccaria amethystina LaAM-08-1</name>
    <dbReference type="NCBI Taxonomy" id="1095629"/>
    <lineage>
        <taxon>Eukaryota</taxon>
        <taxon>Fungi</taxon>
        <taxon>Dikarya</taxon>
        <taxon>Basidiomycota</taxon>
        <taxon>Agaricomycotina</taxon>
        <taxon>Agaricomycetes</taxon>
        <taxon>Agaricomycetidae</taxon>
        <taxon>Agaricales</taxon>
        <taxon>Agaricineae</taxon>
        <taxon>Hydnangiaceae</taxon>
        <taxon>Laccaria</taxon>
    </lineage>
</organism>